<evidence type="ECO:0000313" key="2">
    <source>
        <dbReference type="EMBL" id="KYM89704.1"/>
    </source>
</evidence>
<proteinExistence type="predicted"/>
<protein>
    <submittedName>
        <fullName evidence="2">Uncharacterized protein</fullName>
    </submittedName>
</protein>
<name>A0A195BTF0_9HYME</name>
<dbReference type="EMBL" id="KQ976417">
    <property type="protein sequence ID" value="KYM89704.1"/>
    <property type="molecule type" value="Genomic_DNA"/>
</dbReference>
<accession>A0A195BTF0</accession>
<evidence type="ECO:0000256" key="1">
    <source>
        <dbReference type="SAM" id="Phobius"/>
    </source>
</evidence>
<keyword evidence="1" id="KW-1133">Transmembrane helix</keyword>
<sequence>MHDGPRGFRFQGNDLRLDSSTAAVVVGGVAAALISYGYLKVESGFERVKSRRRGKVATHFLIACAAGVLDLKSSVSELINTGSKLFEITHFASMGDANGKGMHARAHALVPL</sequence>
<reference evidence="2 3" key="1">
    <citation type="submission" date="2015-09" db="EMBL/GenBank/DDBJ databases">
        <title>Atta colombica WGS genome.</title>
        <authorList>
            <person name="Nygaard S."/>
            <person name="Hu H."/>
            <person name="Boomsma J."/>
            <person name="Zhang G."/>
        </authorList>
    </citation>
    <scope>NUCLEOTIDE SEQUENCE [LARGE SCALE GENOMIC DNA]</scope>
    <source>
        <strain evidence="2">Treedump-2</strain>
        <tissue evidence="2">Whole body</tissue>
    </source>
</reference>
<organism evidence="2 3">
    <name type="scientific">Atta colombica</name>
    <dbReference type="NCBI Taxonomy" id="520822"/>
    <lineage>
        <taxon>Eukaryota</taxon>
        <taxon>Metazoa</taxon>
        <taxon>Ecdysozoa</taxon>
        <taxon>Arthropoda</taxon>
        <taxon>Hexapoda</taxon>
        <taxon>Insecta</taxon>
        <taxon>Pterygota</taxon>
        <taxon>Neoptera</taxon>
        <taxon>Endopterygota</taxon>
        <taxon>Hymenoptera</taxon>
        <taxon>Apocrita</taxon>
        <taxon>Aculeata</taxon>
        <taxon>Formicoidea</taxon>
        <taxon>Formicidae</taxon>
        <taxon>Myrmicinae</taxon>
        <taxon>Atta</taxon>
    </lineage>
</organism>
<gene>
    <name evidence="2" type="ORF">ALC53_02016</name>
</gene>
<keyword evidence="3" id="KW-1185">Reference proteome</keyword>
<dbReference type="AlphaFoldDB" id="A0A195BTF0"/>
<feature type="transmembrane region" description="Helical" evidence="1">
    <location>
        <begin position="20"/>
        <end position="39"/>
    </location>
</feature>
<evidence type="ECO:0000313" key="3">
    <source>
        <dbReference type="Proteomes" id="UP000078540"/>
    </source>
</evidence>
<keyword evidence="1" id="KW-0472">Membrane</keyword>
<dbReference type="Proteomes" id="UP000078540">
    <property type="component" value="Unassembled WGS sequence"/>
</dbReference>
<keyword evidence="1" id="KW-0812">Transmembrane</keyword>